<dbReference type="RefSeq" id="WP_013810898.1">
    <property type="nucleotide sequence ID" value="NC_015565.1"/>
</dbReference>
<sequence length="523" mass="57153">MGKYTDEDLLSKIIAELLNDTDQLARQESDSSLNSISPTLKEKNVSLNDKDGLLAIHNGQLQLIPPKSGGRWPLIMAGENVSVKINGKEINGAVQVKDTQGIFIEVRQQPPKNNFTLHMSPDLTEVVMETKFTPGNRFRLIDTDPMFILTVKAEPYEEISPQPIDEKMVYDELRSLGVTVGIRKEIITVACNSIKDARYVIACGRAMIPPKDGWIEYMFETKERILTSYSEDEPVDFFDKGKITSVKAGEILAILNPPIPGQPGLTVTGQTILPPEPKVPEIKVGAGASLVNNGQMAVAAQNGRPVLGKQGIIKVIPELVIYNDVDINTGHINFIGNVKIFGNVMEGLVVKAGGQVHVAGSVIYGKIYADSDVIIEKQVIGGVVCAGGEAARYRPMLHLLHKVEYDLQGLIKAFMQLKNNPRFSTSDLRLKGDGTLIKLILDMRLKGFCRGGELFATDEIVAGELGSAKCPQTLVGVGESGKIKAAQIYPNVTVNVGPVIRKNQDYLSNVIFSYEGELVKKLY</sequence>
<protein>
    <recommendedName>
        <fullName evidence="1">Flagellar Assembly Protein A N-terminal region domain-containing protein</fullName>
    </recommendedName>
</protein>
<gene>
    <name evidence="2" type="ordered locus">Desca_2694</name>
</gene>
<proteinExistence type="predicted"/>
<organism evidence="2 3">
    <name type="scientific">Desulfotomaculum nigrificans (strain DSM 14880 / VKM B-2319 / CO-1-SRB)</name>
    <name type="common">Desulfotomaculum carboxydivorans</name>
    <dbReference type="NCBI Taxonomy" id="868595"/>
    <lineage>
        <taxon>Bacteria</taxon>
        <taxon>Bacillati</taxon>
        <taxon>Bacillota</taxon>
        <taxon>Clostridia</taxon>
        <taxon>Eubacteriales</taxon>
        <taxon>Desulfotomaculaceae</taxon>
        <taxon>Desulfotomaculum</taxon>
    </lineage>
</organism>
<reference evidence="2 3" key="1">
    <citation type="submission" date="2011-05" db="EMBL/GenBank/DDBJ databases">
        <title>Complete sequence of Desulfotomaculum carboxydivorans CO-1-SRB.</title>
        <authorList>
            <consortium name="US DOE Joint Genome Institute"/>
            <person name="Lucas S."/>
            <person name="Han J."/>
            <person name="Lapidus A."/>
            <person name="Cheng J.-F."/>
            <person name="Goodwin L."/>
            <person name="Pitluck S."/>
            <person name="Peters L."/>
            <person name="Mikhailova N."/>
            <person name="Lu M."/>
            <person name="Han C."/>
            <person name="Tapia R."/>
            <person name="Land M."/>
            <person name="Hauser L."/>
            <person name="Kyrpides N."/>
            <person name="Ivanova N."/>
            <person name="Pagani I."/>
            <person name="Stams A."/>
            <person name="Plugge C."/>
            <person name="Muyzer G."/>
            <person name="Kuever J."/>
            <person name="Parshina S."/>
            <person name="Ivanova A."/>
            <person name="Nazina T."/>
            <person name="Woyke T."/>
        </authorList>
    </citation>
    <scope>NUCLEOTIDE SEQUENCE [LARGE SCALE GENOMIC DNA]</scope>
    <source>
        <strain evidence="3">DSM 14880 / VKM B-2319 / CO-1-SRB</strain>
    </source>
</reference>
<dbReference type="EMBL" id="CP002736">
    <property type="protein sequence ID" value="AEF95511.1"/>
    <property type="molecule type" value="Genomic_DNA"/>
</dbReference>
<dbReference type="HOGENOM" id="CLU_520462_0_0_9"/>
<dbReference type="Pfam" id="PF20250">
    <property type="entry name" value="FapA_N"/>
    <property type="match status" value="1"/>
</dbReference>
<dbReference type="InterPro" id="IPR046865">
    <property type="entry name" value="FapA_b_solenoid"/>
</dbReference>
<evidence type="ECO:0000313" key="3">
    <source>
        <dbReference type="Proteomes" id="UP000009226"/>
    </source>
</evidence>
<dbReference type="Proteomes" id="UP000009226">
    <property type="component" value="Chromosome"/>
</dbReference>
<dbReference type="eggNOG" id="COG1315">
    <property type="taxonomic scope" value="Bacteria"/>
</dbReference>
<accession>F6B688</accession>
<dbReference type="PANTHER" id="PTHR38032">
    <property type="entry name" value="POLYMERASE-RELATED"/>
    <property type="match status" value="1"/>
</dbReference>
<evidence type="ECO:0000259" key="1">
    <source>
        <dbReference type="Pfam" id="PF20250"/>
    </source>
</evidence>
<dbReference type="STRING" id="868595.Desca_2694"/>
<dbReference type="PANTHER" id="PTHR38032:SF1">
    <property type="entry name" value="RNA-BINDING PROTEIN KHPB N-TERMINAL DOMAIN-CONTAINING PROTEIN"/>
    <property type="match status" value="1"/>
</dbReference>
<dbReference type="KEGG" id="dca:Desca_2694"/>
<dbReference type="AlphaFoldDB" id="F6B688"/>
<dbReference type="Pfam" id="PF03961">
    <property type="entry name" value="FapA"/>
    <property type="match status" value="1"/>
</dbReference>
<dbReference type="InterPro" id="IPR046866">
    <property type="entry name" value="FapA_N"/>
</dbReference>
<evidence type="ECO:0000313" key="2">
    <source>
        <dbReference type="EMBL" id="AEF95511.1"/>
    </source>
</evidence>
<feature type="domain" description="Flagellar Assembly Protein A N-terminal region" evidence="1">
    <location>
        <begin position="159"/>
        <end position="308"/>
    </location>
</feature>
<dbReference type="InterPro" id="IPR005646">
    <property type="entry name" value="FapA"/>
</dbReference>
<keyword evidence="3" id="KW-1185">Reference proteome</keyword>
<name>F6B688_DESCC</name>